<feature type="transmembrane region" description="Helical" evidence="6">
    <location>
        <begin position="99"/>
        <end position="120"/>
    </location>
</feature>
<evidence type="ECO:0000259" key="8">
    <source>
        <dbReference type="Pfam" id="PF12704"/>
    </source>
</evidence>
<feature type="transmembrane region" description="Helical" evidence="6">
    <location>
        <begin position="383"/>
        <end position="407"/>
    </location>
</feature>
<feature type="transmembrane region" description="Helical" evidence="6">
    <location>
        <begin position="475"/>
        <end position="496"/>
    </location>
</feature>
<name>A0A1T5MM13_9BACT</name>
<evidence type="ECO:0000256" key="1">
    <source>
        <dbReference type="ARBA" id="ARBA00004651"/>
    </source>
</evidence>
<dbReference type="InterPro" id="IPR025857">
    <property type="entry name" value="MacB_PCD"/>
</dbReference>
<dbReference type="PANTHER" id="PTHR30572:SF18">
    <property type="entry name" value="ABC-TYPE MACROLIDE FAMILY EXPORT SYSTEM PERMEASE COMPONENT 2"/>
    <property type="match status" value="1"/>
</dbReference>
<dbReference type="AlphaFoldDB" id="A0A1T5MM13"/>
<evidence type="ECO:0000256" key="4">
    <source>
        <dbReference type="ARBA" id="ARBA00022989"/>
    </source>
</evidence>
<feature type="domain" description="MacB-like periplasmic core" evidence="8">
    <location>
        <begin position="98"/>
        <end position="338"/>
    </location>
</feature>
<evidence type="ECO:0000256" key="6">
    <source>
        <dbReference type="SAM" id="Phobius"/>
    </source>
</evidence>
<dbReference type="InterPro" id="IPR003838">
    <property type="entry name" value="ABC3_permease_C"/>
</dbReference>
<evidence type="ECO:0000313" key="9">
    <source>
        <dbReference type="EMBL" id="SKC89270.1"/>
    </source>
</evidence>
<feature type="transmembrane region" description="Helical" evidence="6">
    <location>
        <begin position="814"/>
        <end position="834"/>
    </location>
</feature>
<feature type="transmembrane region" description="Helical" evidence="6">
    <location>
        <begin position="770"/>
        <end position="793"/>
    </location>
</feature>
<keyword evidence="3 6" id="KW-0812">Transmembrane</keyword>
<protein>
    <submittedName>
        <fullName evidence="9">Putative ABC transport system permease protein</fullName>
    </submittedName>
</protein>
<dbReference type="OrthoDB" id="5933722at2"/>
<evidence type="ECO:0000259" key="7">
    <source>
        <dbReference type="Pfam" id="PF02687"/>
    </source>
</evidence>
<dbReference type="Pfam" id="PF12704">
    <property type="entry name" value="MacB_PCD"/>
    <property type="match status" value="1"/>
</dbReference>
<feature type="transmembrane region" description="Helical" evidence="6">
    <location>
        <begin position="854"/>
        <end position="874"/>
    </location>
</feature>
<keyword evidence="10" id="KW-1185">Reference proteome</keyword>
<keyword evidence="4 6" id="KW-1133">Transmembrane helix</keyword>
<evidence type="ECO:0000256" key="3">
    <source>
        <dbReference type="ARBA" id="ARBA00022692"/>
    </source>
</evidence>
<dbReference type="NCBIfam" id="NF038404">
    <property type="entry name" value="perm_prefix_2"/>
    <property type="match status" value="1"/>
</dbReference>
<dbReference type="InterPro" id="IPR047699">
    <property type="entry name" value="Permease_put_prefix"/>
</dbReference>
<sequence length="893" mass="100451">MMNDKPVPPRIFLHFFRWFCHPELRDSIEGDLMELYHERYHEAGKRKADRNFAIDVLLLCRPGIIKPVQEYNHINNYDMFRNYFKVGIRNILKYKMFSFINVFGLAVAMSVCMLIILMIADQKSYDQFHEKKDRIYRILSDQEGSRHPYATSPFPLANTLKAEYPIIEESTNVTPGVGGDILYNHQVVEAGGYFAEPSFFRVFSFELEQGNADKALTAPNTIVISKALAYQLFRSENPIGKTVEFSDRQLPFPLKHNGGGATPVSWGSFTITGVLDETKYRSHLKFDILVSMASRPALYAEKKLEDLSNNWEWYFRTYTYIVLAPDKTHNDLADALNDLVAHKYATIKAEQTKGFRLEAQPLGDVQLGLQGNDTSDRMPLAGYYFLIVLALVIMISACLNYTNLSIARALTRAKEIGVRKVTGANRKALVFQFLSESVITALLAVTMAIIMLLFIKPAFKGLWINKHLNFELPSTVPVYLIFIGFALLIGILAGIYPAFHLSRYQPVSVLKKLNNINPGKLGLRKVLSVSQFVISLLFITTSILIFNQFKHFLAFDYGFTSSNIVNIQLQGIDHQKLANELSTVPGVVGVSSCNIIPATGENNNIEIKKADSEVEYAPAGILLTDDNFIGNLGLKIIAGKNLPKAGESSDRFIVVNKEAVEKLGYKYPAEIIGEVFETKWGKESLEVIVVVEDFRYKLLINSHDIGPLVLRNQQNFMYINVKVVSEDLMGTVAKMEERWKHIDPIHPFKYEFFDDQLATTHQGILDIVSILGFIAFLSVVIACLGMLGMAMYTAERKKKEIGIRKVLGAETLKIAFLLSREFLKVLMIAISIGAPLSYALNNLWLQKLPNRVDFGFGTVFLGTLILLTLGLITIGSQTLRASKSNPVDSLKMD</sequence>
<dbReference type="InterPro" id="IPR050250">
    <property type="entry name" value="Macrolide_Exporter_MacB"/>
</dbReference>
<gene>
    <name evidence="9" type="ORF">SAMN05660236_5805</name>
</gene>
<evidence type="ECO:0000256" key="5">
    <source>
        <dbReference type="ARBA" id="ARBA00023136"/>
    </source>
</evidence>
<keyword evidence="5 6" id="KW-0472">Membrane</keyword>
<feature type="transmembrane region" description="Helical" evidence="6">
    <location>
        <begin position="526"/>
        <end position="546"/>
    </location>
</feature>
<reference evidence="9 10" key="1">
    <citation type="submission" date="2017-02" db="EMBL/GenBank/DDBJ databases">
        <authorList>
            <person name="Peterson S.W."/>
        </authorList>
    </citation>
    <scope>NUCLEOTIDE SEQUENCE [LARGE SCALE GENOMIC DNA]</scope>
    <source>
        <strain evidence="9 10">DSM 25262</strain>
    </source>
</reference>
<dbReference type="GO" id="GO:0005886">
    <property type="term" value="C:plasma membrane"/>
    <property type="evidence" value="ECO:0007669"/>
    <property type="project" value="UniProtKB-SubCell"/>
</dbReference>
<accession>A0A1T5MM13</accession>
<proteinExistence type="predicted"/>
<dbReference type="PANTHER" id="PTHR30572">
    <property type="entry name" value="MEMBRANE COMPONENT OF TRANSPORTER-RELATED"/>
    <property type="match status" value="1"/>
</dbReference>
<comment type="subcellular location">
    <subcellularLocation>
        <location evidence="1">Cell membrane</location>
        <topology evidence="1">Multi-pass membrane protein</topology>
    </subcellularLocation>
</comment>
<evidence type="ECO:0000256" key="2">
    <source>
        <dbReference type="ARBA" id="ARBA00022475"/>
    </source>
</evidence>
<dbReference type="Pfam" id="PF02687">
    <property type="entry name" value="FtsX"/>
    <property type="match status" value="2"/>
</dbReference>
<feature type="domain" description="ABC3 transporter permease C-terminal" evidence="7">
    <location>
        <begin position="387"/>
        <end position="506"/>
    </location>
</feature>
<keyword evidence="2" id="KW-1003">Cell membrane</keyword>
<dbReference type="EMBL" id="FUZU01000005">
    <property type="protein sequence ID" value="SKC89270.1"/>
    <property type="molecule type" value="Genomic_DNA"/>
</dbReference>
<organism evidence="9 10">
    <name type="scientific">Ohtaekwangia koreensis</name>
    <dbReference type="NCBI Taxonomy" id="688867"/>
    <lineage>
        <taxon>Bacteria</taxon>
        <taxon>Pseudomonadati</taxon>
        <taxon>Bacteroidota</taxon>
        <taxon>Cytophagia</taxon>
        <taxon>Cytophagales</taxon>
        <taxon>Fulvivirgaceae</taxon>
        <taxon>Ohtaekwangia</taxon>
    </lineage>
</organism>
<dbReference type="Proteomes" id="UP000190961">
    <property type="component" value="Unassembled WGS sequence"/>
</dbReference>
<dbReference type="RefSeq" id="WP_079690303.1">
    <property type="nucleotide sequence ID" value="NZ_FUZU01000005.1"/>
</dbReference>
<feature type="domain" description="ABC3 transporter permease C-terminal" evidence="7">
    <location>
        <begin position="773"/>
        <end position="886"/>
    </location>
</feature>
<dbReference type="STRING" id="688867.SAMN05660236_5805"/>
<evidence type="ECO:0000313" key="10">
    <source>
        <dbReference type="Proteomes" id="UP000190961"/>
    </source>
</evidence>
<dbReference type="GO" id="GO:0022857">
    <property type="term" value="F:transmembrane transporter activity"/>
    <property type="evidence" value="ECO:0007669"/>
    <property type="project" value="TreeGrafter"/>
</dbReference>
<feature type="transmembrane region" description="Helical" evidence="6">
    <location>
        <begin position="428"/>
        <end position="455"/>
    </location>
</feature>